<gene>
    <name evidence="10" type="ORF">SAMN04489732_12034</name>
</gene>
<keyword evidence="11" id="KW-1185">Reference proteome</keyword>
<evidence type="ECO:0000256" key="2">
    <source>
        <dbReference type="ARBA" id="ARBA00010617"/>
    </source>
</evidence>
<organism evidence="10 11">
    <name type="scientific">Amycolatopsis saalfeldensis</name>
    <dbReference type="NCBI Taxonomy" id="394193"/>
    <lineage>
        <taxon>Bacteria</taxon>
        <taxon>Bacillati</taxon>
        <taxon>Actinomycetota</taxon>
        <taxon>Actinomycetes</taxon>
        <taxon>Pseudonocardiales</taxon>
        <taxon>Pseudonocardiaceae</taxon>
        <taxon>Amycolatopsis</taxon>
    </lineage>
</organism>
<evidence type="ECO:0000313" key="11">
    <source>
        <dbReference type="Proteomes" id="UP000198582"/>
    </source>
</evidence>
<keyword evidence="3 9" id="KW-0349">Heme</keyword>
<dbReference type="InterPro" id="IPR002397">
    <property type="entry name" value="Cyt_P450_B"/>
</dbReference>
<dbReference type="PRINTS" id="PR00385">
    <property type="entry name" value="P450"/>
</dbReference>
<dbReference type="GO" id="GO:0005506">
    <property type="term" value="F:iron ion binding"/>
    <property type="evidence" value="ECO:0007669"/>
    <property type="project" value="InterPro"/>
</dbReference>
<dbReference type="FunFam" id="1.10.630.10:FF:000018">
    <property type="entry name" value="Cytochrome P450 monooxygenase"/>
    <property type="match status" value="1"/>
</dbReference>
<dbReference type="STRING" id="394193.SAMN04489732_12034"/>
<evidence type="ECO:0000256" key="9">
    <source>
        <dbReference type="RuleBase" id="RU000461"/>
    </source>
</evidence>
<dbReference type="GO" id="GO:0004497">
    <property type="term" value="F:monooxygenase activity"/>
    <property type="evidence" value="ECO:0007669"/>
    <property type="project" value="UniProtKB-KW"/>
</dbReference>
<dbReference type="GO" id="GO:0016705">
    <property type="term" value="F:oxidoreductase activity, acting on paired donors, with incorporation or reduction of molecular oxygen"/>
    <property type="evidence" value="ECO:0007669"/>
    <property type="project" value="InterPro"/>
</dbReference>
<dbReference type="PANTHER" id="PTHR46696:SF1">
    <property type="entry name" value="CYTOCHROME P450 YJIB-RELATED"/>
    <property type="match status" value="1"/>
</dbReference>
<evidence type="ECO:0000313" key="10">
    <source>
        <dbReference type="EMBL" id="SEP52371.1"/>
    </source>
</evidence>
<evidence type="ECO:0000256" key="3">
    <source>
        <dbReference type="ARBA" id="ARBA00022617"/>
    </source>
</evidence>
<dbReference type="EMBL" id="FOEF01000020">
    <property type="protein sequence ID" value="SEP52371.1"/>
    <property type="molecule type" value="Genomic_DNA"/>
</dbReference>
<dbReference type="InterPro" id="IPR001128">
    <property type="entry name" value="Cyt_P450"/>
</dbReference>
<dbReference type="InterPro" id="IPR017972">
    <property type="entry name" value="Cyt_P450_CS"/>
</dbReference>
<dbReference type="RefSeq" id="WP_091625533.1">
    <property type="nucleotide sequence ID" value="NZ_FOEF01000020.1"/>
</dbReference>
<dbReference type="Pfam" id="PF00067">
    <property type="entry name" value="p450"/>
    <property type="match status" value="1"/>
</dbReference>
<evidence type="ECO:0000256" key="7">
    <source>
        <dbReference type="ARBA" id="ARBA00023033"/>
    </source>
</evidence>
<evidence type="ECO:0000256" key="4">
    <source>
        <dbReference type="ARBA" id="ARBA00022723"/>
    </source>
</evidence>
<dbReference type="GO" id="GO:0020037">
    <property type="term" value="F:heme binding"/>
    <property type="evidence" value="ECO:0007669"/>
    <property type="project" value="InterPro"/>
</dbReference>
<comment type="function">
    <text evidence="8">Involved in the coupling of aromatic side chains of the heptapeptide of vancomycin.</text>
</comment>
<dbReference type="PROSITE" id="PS00086">
    <property type="entry name" value="CYTOCHROME_P450"/>
    <property type="match status" value="1"/>
</dbReference>
<dbReference type="AlphaFoldDB" id="A0A1H8YJZ5"/>
<name>A0A1H8YJZ5_9PSEU</name>
<dbReference type="Gene3D" id="1.10.630.10">
    <property type="entry name" value="Cytochrome P450"/>
    <property type="match status" value="1"/>
</dbReference>
<dbReference type="CDD" id="cd11029">
    <property type="entry name" value="CYP107-like"/>
    <property type="match status" value="1"/>
</dbReference>
<reference evidence="10 11" key="1">
    <citation type="submission" date="2016-10" db="EMBL/GenBank/DDBJ databases">
        <authorList>
            <person name="de Groot N.N."/>
        </authorList>
    </citation>
    <scope>NUCLEOTIDE SEQUENCE [LARGE SCALE GENOMIC DNA]</scope>
    <source>
        <strain evidence="10 11">DSM 44993</strain>
    </source>
</reference>
<sequence length="414" mass="45447">MDGRCPYKLDVTGQDVHSEAKALQEQGSGIAMVELPGDVRGWVVVGHDLAVELLASPKVSKNPRAHWPAWISGEIGPDWPLASWPTMENMTTAYGEEHQRLRRPVVKAFTPKRVRAMQPYIERTVRQLLDHLAETTPGEMVDLKRNFSYQLPATVICDLFGVPEQDRAAVLRGGEKTPDSSLTPEEAEANIRDWQEQFGKLIAAKRAHPIDDLTSELVNADGDDRLTDNELIGTLFVALGAGSETVMNLVTHAVLKLLTHPGQRAMVEDGRASWDDVIEETLRLESPLNMLPLRFAVEDLHLDGVTVPKGDPILMGYGAIGRDPDIHGDSAGVWDITRSNKEHLSFGHGTHYCFGAPLARLEARIALPALFERFPGMRLAVKPEELDSQGTFIMNGHNALPVVLVEAPVPATAG</sequence>
<dbReference type="OrthoDB" id="5500002at2"/>
<accession>A0A1H8YJZ5</accession>
<keyword evidence="6 9" id="KW-0408">Iron</keyword>
<keyword evidence="5 9" id="KW-0560">Oxidoreductase</keyword>
<comment type="similarity">
    <text evidence="2 9">Belongs to the cytochrome P450 family.</text>
</comment>
<proteinExistence type="inferred from homology"/>
<dbReference type="PANTHER" id="PTHR46696">
    <property type="entry name" value="P450, PUTATIVE (EUROFUNG)-RELATED"/>
    <property type="match status" value="1"/>
</dbReference>
<comment type="pathway">
    <text evidence="1">Antibiotic biosynthesis; vancomycin biosynthesis.</text>
</comment>
<protein>
    <submittedName>
        <fullName evidence="10">Cytochrome P450</fullName>
    </submittedName>
</protein>
<keyword evidence="4 9" id="KW-0479">Metal-binding</keyword>
<dbReference type="InterPro" id="IPR036396">
    <property type="entry name" value="Cyt_P450_sf"/>
</dbReference>
<evidence type="ECO:0000256" key="8">
    <source>
        <dbReference type="ARBA" id="ARBA00055433"/>
    </source>
</evidence>
<dbReference type="Proteomes" id="UP000198582">
    <property type="component" value="Unassembled WGS sequence"/>
</dbReference>
<evidence type="ECO:0000256" key="6">
    <source>
        <dbReference type="ARBA" id="ARBA00023004"/>
    </source>
</evidence>
<evidence type="ECO:0000256" key="5">
    <source>
        <dbReference type="ARBA" id="ARBA00023002"/>
    </source>
</evidence>
<dbReference type="SUPFAM" id="SSF48264">
    <property type="entry name" value="Cytochrome P450"/>
    <property type="match status" value="1"/>
</dbReference>
<evidence type="ECO:0000256" key="1">
    <source>
        <dbReference type="ARBA" id="ARBA00004660"/>
    </source>
</evidence>
<keyword evidence="7 9" id="KW-0503">Monooxygenase</keyword>
<dbReference type="PRINTS" id="PR00359">
    <property type="entry name" value="BP450"/>
</dbReference>